<dbReference type="eggNOG" id="COG3467">
    <property type="taxonomic scope" value="Bacteria"/>
</dbReference>
<evidence type="ECO:0000313" key="2">
    <source>
        <dbReference type="Proteomes" id="UP000010797"/>
    </source>
</evidence>
<dbReference type="InterPro" id="IPR024747">
    <property type="entry name" value="Pyridox_Oxase-rel"/>
</dbReference>
<dbReference type="HOGENOM" id="CLU_067890_1_0_9"/>
<dbReference type="RefSeq" id="WP_015263476.1">
    <property type="nucleotide sequence ID" value="NC_019903.1"/>
</dbReference>
<sequence length="165" mass="18800">MRRADREITSFNEIITVMKACEVCHVAFLDEEYPYVVPMNFGMHVEGSDVILYFHGSNVGKKHDLIKKNNKVAFVMECTHGIVIGKQVGACECTMEFESIMGTGVIDYLGDDQKVEALYTLLKHYNVCEDPNYHFQEKVVPNTSLLRLKVTHLTGKKRNVAQQRV</sequence>
<protein>
    <submittedName>
        <fullName evidence="1">Putative flavin-nucleotide-binding protein</fullName>
    </submittedName>
</protein>
<accession>L0FBZ6</accession>
<dbReference type="PANTHER" id="PTHR34071:SF2">
    <property type="entry name" value="FLAVIN-NUCLEOTIDE-BINDING PROTEIN"/>
    <property type="match status" value="1"/>
</dbReference>
<dbReference type="KEGG" id="ddl:Desdi_3114"/>
<dbReference type="AlphaFoldDB" id="L0FBZ6"/>
<dbReference type="SUPFAM" id="SSF50475">
    <property type="entry name" value="FMN-binding split barrel"/>
    <property type="match status" value="1"/>
</dbReference>
<dbReference type="STRING" id="871963.Desdi_3114"/>
<keyword evidence="2" id="KW-1185">Reference proteome</keyword>
<gene>
    <name evidence="1" type="ordered locus">Desdi_3114</name>
</gene>
<name>L0FBZ6_DESDL</name>
<evidence type="ECO:0000313" key="1">
    <source>
        <dbReference type="EMBL" id="AGA70515.1"/>
    </source>
</evidence>
<dbReference type="OrthoDB" id="9794935at2"/>
<reference evidence="2" key="1">
    <citation type="submission" date="2012-02" db="EMBL/GenBank/DDBJ databases">
        <title>Complete sequence of Desulfitobacterium dichloroeliminans LMG P-21439.</title>
        <authorList>
            <person name="Lucas S."/>
            <person name="Han J."/>
            <person name="Lapidus A."/>
            <person name="Cheng J.-F."/>
            <person name="Goodwin L."/>
            <person name="Pitluck S."/>
            <person name="Peters L."/>
            <person name="Ovchinnikova G."/>
            <person name="Teshima H."/>
            <person name="Detter J.C."/>
            <person name="Han C."/>
            <person name="Tapia R."/>
            <person name="Land M."/>
            <person name="Hauser L."/>
            <person name="Kyrpides N."/>
            <person name="Ivanova N."/>
            <person name="Pagani I."/>
            <person name="Kruse T."/>
            <person name="de Vos W.M."/>
            <person name="Boon N."/>
            <person name="Smidt H."/>
            <person name="Woyke T."/>
        </authorList>
    </citation>
    <scope>NUCLEOTIDE SEQUENCE [LARGE SCALE GENOMIC DNA]</scope>
    <source>
        <strain evidence="2">LMG P-21439 / DCA1</strain>
    </source>
</reference>
<dbReference type="PANTHER" id="PTHR34071">
    <property type="entry name" value="5-NITROIMIDAZOLE ANTIBIOTICS RESISTANCE PROTEIN, NIMA-FAMILY-RELATED PROTEIN-RELATED"/>
    <property type="match status" value="1"/>
</dbReference>
<organism evidence="1 2">
    <name type="scientific">Desulfitobacterium dichloroeliminans (strain LMG P-21439 / DCA1)</name>
    <dbReference type="NCBI Taxonomy" id="871963"/>
    <lineage>
        <taxon>Bacteria</taxon>
        <taxon>Bacillati</taxon>
        <taxon>Bacillota</taxon>
        <taxon>Clostridia</taxon>
        <taxon>Eubacteriales</taxon>
        <taxon>Desulfitobacteriaceae</taxon>
        <taxon>Desulfitobacterium</taxon>
    </lineage>
</organism>
<dbReference type="EMBL" id="CP003344">
    <property type="protein sequence ID" value="AGA70515.1"/>
    <property type="molecule type" value="Genomic_DNA"/>
</dbReference>
<dbReference type="InterPro" id="IPR012349">
    <property type="entry name" value="Split_barrel_FMN-bd"/>
</dbReference>
<proteinExistence type="predicted"/>
<dbReference type="Pfam" id="PF12900">
    <property type="entry name" value="Pyridox_ox_2"/>
    <property type="match status" value="1"/>
</dbReference>
<dbReference type="Proteomes" id="UP000010797">
    <property type="component" value="Chromosome"/>
</dbReference>
<dbReference type="Gene3D" id="2.30.110.10">
    <property type="entry name" value="Electron Transport, Fmn-binding Protein, Chain A"/>
    <property type="match status" value="1"/>
</dbReference>